<dbReference type="Proteomes" id="UP001303899">
    <property type="component" value="Unassembled WGS sequence"/>
</dbReference>
<evidence type="ECO:0000256" key="1">
    <source>
        <dbReference type="SAM" id="MobiDB-lite"/>
    </source>
</evidence>
<name>A0ABU5SAS4_9BACT</name>
<evidence type="ECO:0000313" key="3">
    <source>
        <dbReference type="Proteomes" id="UP001303899"/>
    </source>
</evidence>
<dbReference type="EMBL" id="JAYGIL010000038">
    <property type="protein sequence ID" value="MEA5405563.1"/>
    <property type="molecule type" value="Genomic_DNA"/>
</dbReference>
<dbReference type="Pfam" id="PF09954">
    <property type="entry name" value="DUF2188"/>
    <property type="match status" value="1"/>
</dbReference>
<dbReference type="RefSeq" id="WP_323698965.1">
    <property type="nucleotide sequence ID" value="NZ_JAYGIL010000038.1"/>
</dbReference>
<reference evidence="2 3" key="1">
    <citation type="submission" date="2023-12" db="EMBL/GenBank/DDBJ databases">
        <title>Novel species of the genus Arcicella isolated from rivers.</title>
        <authorList>
            <person name="Lu H."/>
        </authorList>
    </citation>
    <scope>NUCLEOTIDE SEQUENCE [LARGE SCALE GENOMIC DNA]</scope>
    <source>
        <strain evidence="2 3">DC2W</strain>
    </source>
</reference>
<evidence type="ECO:0000313" key="2">
    <source>
        <dbReference type="EMBL" id="MEA5405563.1"/>
    </source>
</evidence>
<organism evidence="2 3">
    <name type="scientific">Arcicella gelida</name>
    <dbReference type="NCBI Taxonomy" id="2984195"/>
    <lineage>
        <taxon>Bacteria</taxon>
        <taxon>Pseudomonadati</taxon>
        <taxon>Bacteroidota</taxon>
        <taxon>Cytophagia</taxon>
        <taxon>Cytophagales</taxon>
        <taxon>Flectobacillaceae</taxon>
        <taxon>Arcicella</taxon>
    </lineage>
</organism>
<accession>A0ABU5SAS4</accession>
<comment type="caution">
    <text evidence="2">The sequence shown here is derived from an EMBL/GenBank/DDBJ whole genome shotgun (WGS) entry which is preliminary data.</text>
</comment>
<feature type="region of interest" description="Disordered" evidence="1">
    <location>
        <begin position="54"/>
        <end position="77"/>
    </location>
</feature>
<proteinExistence type="predicted"/>
<sequence length="77" mass="8474">MAKRNQHVVPLGNGWAVKGEGNNRFTAITETKRDATTIARDIAKNNKSELIIHGKDGKIQAKDSYGNDPFPPRDSVN</sequence>
<dbReference type="InterPro" id="IPR018691">
    <property type="entry name" value="DUF2188"/>
</dbReference>
<protein>
    <submittedName>
        <fullName evidence="2">DUF2188 domain-containing protein</fullName>
    </submittedName>
</protein>
<keyword evidence="3" id="KW-1185">Reference proteome</keyword>
<gene>
    <name evidence="2" type="ORF">VB776_21665</name>
</gene>